<reference evidence="2" key="1">
    <citation type="journal article" date="2022" name="Mol. Ecol. Resour.">
        <title>The genomes of chicory, endive, great burdock and yacon provide insights into Asteraceae palaeo-polyploidization history and plant inulin production.</title>
        <authorList>
            <person name="Fan W."/>
            <person name="Wang S."/>
            <person name="Wang H."/>
            <person name="Wang A."/>
            <person name="Jiang F."/>
            <person name="Liu H."/>
            <person name="Zhao H."/>
            <person name="Xu D."/>
            <person name="Zhang Y."/>
        </authorList>
    </citation>
    <scope>NUCLEOTIDE SEQUENCE [LARGE SCALE GENOMIC DNA]</scope>
    <source>
        <strain evidence="2">cv. Yunnan</strain>
    </source>
</reference>
<proteinExistence type="predicted"/>
<keyword evidence="2" id="KW-1185">Reference proteome</keyword>
<protein>
    <submittedName>
        <fullName evidence="1">Uncharacterized protein</fullName>
    </submittedName>
</protein>
<reference evidence="1 2" key="2">
    <citation type="journal article" date="2022" name="Mol. Ecol. Resour.">
        <title>The genomes of chicory, endive, great burdock and yacon provide insights into Asteraceae paleo-polyploidization history and plant inulin production.</title>
        <authorList>
            <person name="Fan W."/>
            <person name="Wang S."/>
            <person name="Wang H."/>
            <person name="Wang A."/>
            <person name="Jiang F."/>
            <person name="Liu H."/>
            <person name="Zhao H."/>
            <person name="Xu D."/>
            <person name="Zhang Y."/>
        </authorList>
    </citation>
    <scope>NUCLEOTIDE SEQUENCE [LARGE SCALE GENOMIC DNA]</scope>
    <source>
        <strain evidence="2">cv. Yunnan</strain>
        <tissue evidence="1">Leaves</tissue>
    </source>
</reference>
<gene>
    <name evidence="1" type="ORF">L1987_46097</name>
</gene>
<dbReference type="EMBL" id="CM042032">
    <property type="protein sequence ID" value="KAI3776321.1"/>
    <property type="molecule type" value="Genomic_DNA"/>
</dbReference>
<evidence type="ECO:0000313" key="1">
    <source>
        <dbReference type="EMBL" id="KAI3776321.1"/>
    </source>
</evidence>
<sequence length="138" mass="15764">MADVKGKESSKKVSSVKVDSDEISLYKHHNQILLDELNKSLAVNTDLKEAEKAEEEIGSEDESAESISKNVGEFVMREEVVSDRMNDRDAYQFSENDFLYFPEDFNKEIISFHVNDKVSDESNKFDSKIPFSSQNVKT</sequence>
<name>A0ACB9FZU0_9ASTR</name>
<evidence type="ECO:0000313" key="2">
    <source>
        <dbReference type="Proteomes" id="UP001056120"/>
    </source>
</evidence>
<dbReference type="Proteomes" id="UP001056120">
    <property type="component" value="Linkage Group LG15"/>
</dbReference>
<comment type="caution">
    <text evidence="1">The sequence shown here is derived from an EMBL/GenBank/DDBJ whole genome shotgun (WGS) entry which is preliminary data.</text>
</comment>
<accession>A0ACB9FZU0</accession>
<organism evidence="1 2">
    <name type="scientific">Smallanthus sonchifolius</name>
    <dbReference type="NCBI Taxonomy" id="185202"/>
    <lineage>
        <taxon>Eukaryota</taxon>
        <taxon>Viridiplantae</taxon>
        <taxon>Streptophyta</taxon>
        <taxon>Embryophyta</taxon>
        <taxon>Tracheophyta</taxon>
        <taxon>Spermatophyta</taxon>
        <taxon>Magnoliopsida</taxon>
        <taxon>eudicotyledons</taxon>
        <taxon>Gunneridae</taxon>
        <taxon>Pentapetalae</taxon>
        <taxon>asterids</taxon>
        <taxon>campanulids</taxon>
        <taxon>Asterales</taxon>
        <taxon>Asteraceae</taxon>
        <taxon>Asteroideae</taxon>
        <taxon>Heliantheae alliance</taxon>
        <taxon>Millerieae</taxon>
        <taxon>Smallanthus</taxon>
    </lineage>
</organism>